<reference evidence="4 5" key="1">
    <citation type="submission" date="2021-10" db="EMBL/GenBank/DDBJ databases">
        <authorList>
            <person name="Criscuolo A."/>
        </authorList>
    </citation>
    <scope>NUCLEOTIDE SEQUENCE [LARGE SCALE GENOMIC DNA]</scope>
    <source>
        <strain evidence="5">CIP 111883</strain>
    </source>
</reference>
<dbReference type="InterPro" id="IPR006439">
    <property type="entry name" value="HAD-SF_hydro_IA"/>
</dbReference>
<keyword evidence="3" id="KW-0460">Magnesium</keyword>
<dbReference type="Proteomes" id="UP000789833">
    <property type="component" value="Unassembled WGS sequence"/>
</dbReference>
<dbReference type="SUPFAM" id="SSF56784">
    <property type="entry name" value="HAD-like"/>
    <property type="match status" value="1"/>
</dbReference>
<comment type="cofactor">
    <cofactor evidence="1">
        <name>Mg(2+)</name>
        <dbReference type="ChEBI" id="CHEBI:18420"/>
    </cofactor>
</comment>
<dbReference type="InterPro" id="IPR036412">
    <property type="entry name" value="HAD-like_sf"/>
</dbReference>
<dbReference type="Gene3D" id="3.40.50.1000">
    <property type="entry name" value="HAD superfamily/HAD-like"/>
    <property type="match status" value="1"/>
</dbReference>
<dbReference type="InterPro" id="IPR051400">
    <property type="entry name" value="HAD-like_hydrolase"/>
</dbReference>
<sequence>MIFFDIDATLLDHEKAEQLAASAFFINNLEELPFSKAIFVKRWFDLSIKYFDKFLANEISFQEQRRFRIKELFGNHLTNKQADDKFNEYLAFYKENWSVFEDVIPCLDHFKAQRKRLGIISNGDYNQQIEKLTQLNILNYFDCIVSSSEIGISKPKEAIFTHACEIAEVQIHETFYIGDRLDIDAISSSNAGMKGIWLNRNNKLSHPDVIVIHNLSELSDVI</sequence>
<evidence type="ECO:0000256" key="1">
    <source>
        <dbReference type="ARBA" id="ARBA00001946"/>
    </source>
</evidence>
<dbReference type="EMBL" id="CAKJTJ010000038">
    <property type="protein sequence ID" value="CAG9623192.1"/>
    <property type="molecule type" value="Genomic_DNA"/>
</dbReference>
<dbReference type="InterPro" id="IPR023214">
    <property type="entry name" value="HAD_sf"/>
</dbReference>
<organism evidence="4 5">
    <name type="scientific">Sutcliffiella rhizosphaerae</name>
    <dbReference type="NCBI Taxonomy" id="2880967"/>
    <lineage>
        <taxon>Bacteria</taxon>
        <taxon>Bacillati</taxon>
        <taxon>Bacillota</taxon>
        <taxon>Bacilli</taxon>
        <taxon>Bacillales</taxon>
        <taxon>Bacillaceae</taxon>
        <taxon>Sutcliffiella</taxon>
    </lineage>
</organism>
<protein>
    <submittedName>
        <fullName evidence="4">Phosphoglycolate phosphatase</fullName>
        <ecNumber evidence="4">3.1.3.18</ecNumber>
    </submittedName>
</protein>
<dbReference type="InterPro" id="IPR023198">
    <property type="entry name" value="PGP-like_dom2"/>
</dbReference>
<proteinExistence type="predicted"/>
<dbReference type="PANTHER" id="PTHR46470">
    <property type="entry name" value="N-ACYLNEURAMINATE-9-PHOSPHATASE"/>
    <property type="match status" value="1"/>
</dbReference>
<dbReference type="GO" id="GO:0008967">
    <property type="term" value="F:phosphoglycolate phosphatase activity"/>
    <property type="evidence" value="ECO:0007669"/>
    <property type="project" value="UniProtKB-EC"/>
</dbReference>
<keyword evidence="5" id="KW-1185">Reference proteome</keyword>
<evidence type="ECO:0000313" key="5">
    <source>
        <dbReference type="Proteomes" id="UP000789833"/>
    </source>
</evidence>
<dbReference type="Gene3D" id="1.10.150.240">
    <property type="entry name" value="Putative phosphatase, domain 2"/>
    <property type="match status" value="1"/>
</dbReference>
<dbReference type="Pfam" id="PF13419">
    <property type="entry name" value="HAD_2"/>
    <property type="match status" value="1"/>
</dbReference>
<dbReference type="RefSeq" id="WP_230504418.1">
    <property type="nucleotide sequence ID" value="NZ_CAKJTJ010000038.1"/>
</dbReference>
<evidence type="ECO:0000313" key="4">
    <source>
        <dbReference type="EMBL" id="CAG9623192.1"/>
    </source>
</evidence>
<dbReference type="EC" id="3.1.3.18" evidence="4"/>
<dbReference type="PANTHER" id="PTHR46470:SF4">
    <property type="entry name" value="5-AMINO-6-(5-PHOSPHO-D-RIBITYLAMINO)URACIL PHOSPHATASE YIGB"/>
    <property type="match status" value="1"/>
</dbReference>
<dbReference type="InterPro" id="IPR041492">
    <property type="entry name" value="HAD_2"/>
</dbReference>
<comment type="caution">
    <text evidence="4">The sequence shown here is derived from an EMBL/GenBank/DDBJ whole genome shotgun (WGS) entry which is preliminary data.</text>
</comment>
<dbReference type="NCBIfam" id="TIGR01549">
    <property type="entry name" value="HAD-SF-IA-v1"/>
    <property type="match status" value="1"/>
</dbReference>
<name>A0ABN8AGF2_9BACI</name>
<evidence type="ECO:0000256" key="2">
    <source>
        <dbReference type="ARBA" id="ARBA00022801"/>
    </source>
</evidence>
<evidence type="ECO:0000256" key="3">
    <source>
        <dbReference type="ARBA" id="ARBA00022842"/>
    </source>
</evidence>
<keyword evidence="2 4" id="KW-0378">Hydrolase</keyword>
<dbReference type="SFLD" id="SFLDG01129">
    <property type="entry name" value="C1.5:_HAD__Beta-PGM__Phosphata"/>
    <property type="match status" value="1"/>
</dbReference>
<accession>A0ABN8AGF2</accession>
<dbReference type="SFLD" id="SFLDS00003">
    <property type="entry name" value="Haloacid_Dehalogenase"/>
    <property type="match status" value="1"/>
</dbReference>
<gene>
    <name evidence="4" type="primary">gph_5</name>
    <name evidence="4" type="ORF">BACCIP111883_03988</name>
</gene>
<dbReference type="PRINTS" id="PR00413">
    <property type="entry name" value="HADHALOGNASE"/>
</dbReference>